<evidence type="ECO:0000313" key="2">
    <source>
        <dbReference type="Proteomes" id="UP001302602"/>
    </source>
</evidence>
<dbReference type="Proteomes" id="UP001302602">
    <property type="component" value="Unassembled WGS sequence"/>
</dbReference>
<sequence length="156" mass="17754">MKPIKVAAKSNNSCSFQLRRWLVPHLAVQCPIARMTSRILTIGRLSTPKVDLAFDNLRTWAPKCAHPNQNWSHIFSSTFFPFSPVLQYLRAMHSSTSTLRLQFPTLVDYHQYTIHYQSGRVDSIARLVVPHCSSHPATSSTVLSSRLVMVDFQVTR</sequence>
<accession>A0AAN6TQ90</accession>
<protein>
    <submittedName>
        <fullName evidence="1">Uncharacterized protein</fullName>
    </submittedName>
</protein>
<organism evidence="1 2">
    <name type="scientific">Parathielavia appendiculata</name>
    <dbReference type="NCBI Taxonomy" id="2587402"/>
    <lineage>
        <taxon>Eukaryota</taxon>
        <taxon>Fungi</taxon>
        <taxon>Dikarya</taxon>
        <taxon>Ascomycota</taxon>
        <taxon>Pezizomycotina</taxon>
        <taxon>Sordariomycetes</taxon>
        <taxon>Sordariomycetidae</taxon>
        <taxon>Sordariales</taxon>
        <taxon>Chaetomiaceae</taxon>
        <taxon>Parathielavia</taxon>
    </lineage>
</organism>
<keyword evidence="2" id="KW-1185">Reference proteome</keyword>
<reference evidence="1" key="1">
    <citation type="journal article" date="2023" name="Mol. Phylogenet. Evol.">
        <title>Genome-scale phylogeny and comparative genomics of the fungal order Sordariales.</title>
        <authorList>
            <person name="Hensen N."/>
            <person name="Bonometti L."/>
            <person name="Westerberg I."/>
            <person name="Brannstrom I.O."/>
            <person name="Guillou S."/>
            <person name="Cros-Aarteil S."/>
            <person name="Calhoun S."/>
            <person name="Haridas S."/>
            <person name="Kuo A."/>
            <person name="Mondo S."/>
            <person name="Pangilinan J."/>
            <person name="Riley R."/>
            <person name="LaButti K."/>
            <person name="Andreopoulos B."/>
            <person name="Lipzen A."/>
            <person name="Chen C."/>
            <person name="Yan M."/>
            <person name="Daum C."/>
            <person name="Ng V."/>
            <person name="Clum A."/>
            <person name="Steindorff A."/>
            <person name="Ohm R.A."/>
            <person name="Martin F."/>
            <person name="Silar P."/>
            <person name="Natvig D.O."/>
            <person name="Lalanne C."/>
            <person name="Gautier V."/>
            <person name="Ament-Velasquez S.L."/>
            <person name="Kruys A."/>
            <person name="Hutchinson M.I."/>
            <person name="Powell A.J."/>
            <person name="Barry K."/>
            <person name="Miller A.N."/>
            <person name="Grigoriev I.V."/>
            <person name="Debuchy R."/>
            <person name="Gladieux P."/>
            <person name="Hiltunen Thoren M."/>
            <person name="Johannesson H."/>
        </authorList>
    </citation>
    <scope>NUCLEOTIDE SEQUENCE</scope>
    <source>
        <strain evidence="1">CBS 731.68</strain>
    </source>
</reference>
<dbReference type="RefSeq" id="XP_062642470.1">
    <property type="nucleotide sequence ID" value="XM_062786846.1"/>
</dbReference>
<dbReference type="EMBL" id="MU853261">
    <property type="protein sequence ID" value="KAK4118697.1"/>
    <property type="molecule type" value="Genomic_DNA"/>
</dbReference>
<comment type="caution">
    <text evidence="1">The sequence shown here is derived from an EMBL/GenBank/DDBJ whole genome shotgun (WGS) entry which is preliminary data.</text>
</comment>
<evidence type="ECO:0000313" key="1">
    <source>
        <dbReference type="EMBL" id="KAK4118697.1"/>
    </source>
</evidence>
<proteinExistence type="predicted"/>
<reference evidence="1" key="2">
    <citation type="submission" date="2023-05" db="EMBL/GenBank/DDBJ databases">
        <authorList>
            <consortium name="Lawrence Berkeley National Laboratory"/>
            <person name="Steindorff A."/>
            <person name="Hensen N."/>
            <person name="Bonometti L."/>
            <person name="Westerberg I."/>
            <person name="Brannstrom I.O."/>
            <person name="Guillou S."/>
            <person name="Cros-Aarteil S."/>
            <person name="Calhoun S."/>
            <person name="Haridas S."/>
            <person name="Kuo A."/>
            <person name="Mondo S."/>
            <person name="Pangilinan J."/>
            <person name="Riley R."/>
            <person name="Labutti K."/>
            <person name="Andreopoulos B."/>
            <person name="Lipzen A."/>
            <person name="Chen C."/>
            <person name="Yanf M."/>
            <person name="Daum C."/>
            <person name="Ng V."/>
            <person name="Clum A."/>
            <person name="Ohm R."/>
            <person name="Martin F."/>
            <person name="Silar P."/>
            <person name="Natvig D."/>
            <person name="Lalanne C."/>
            <person name="Gautier V."/>
            <person name="Ament-Velasquez S.L."/>
            <person name="Kruys A."/>
            <person name="Hutchinson M.I."/>
            <person name="Powell A.J."/>
            <person name="Barry K."/>
            <person name="Miller A.N."/>
            <person name="Grigoriev I.V."/>
            <person name="Debuchy R."/>
            <person name="Gladieux P."/>
            <person name="Thoren M.H."/>
            <person name="Johannesson H."/>
        </authorList>
    </citation>
    <scope>NUCLEOTIDE SEQUENCE</scope>
    <source>
        <strain evidence="1">CBS 731.68</strain>
    </source>
</reference>
<dbReference type="GeneID" id="87823616"/>
<name>A0AAN6TQ90_9PEZI</name>
<gene>
    <name evidence="1" type="ORF">N657DRAFT_328988</name>
</gene>
<dbReference type="AlphaFoldDB" id="A0AAN6TQ90"/>